<evidence type="ECO:0000313" key="10">
    <source>
        <dbReference type="Proteomes" id="UP001237642"/>
    </source>
</evidence>
<dbReference type="InterPro" id="IPR044607">
    <property type="entry name" value="RKD-like"/>
</dbReference>
<protein>
    <submittedName>
        <fullName evidence="9">RWP-RK domain-containing protein</fullName>
    </submittedName>
</protein>
<evidence type="ECO:0000256" key="3">
    <source>
        <dbReference type="ARBA" id="ARBA00023054"/>
    </source>
</evidence>
<dbReference type="Proteomes" id="UP001237642">
    <property type="component" value="Unassembled WGS sequence"/>
</dbReference>
<keyword evidence="3" id="KW-0175">Coiled coil</keyword>
<dbReference type="EMBL" id="JAUIZM010000008">
    <property type="protein sequence ID" value="KAK1367948.1"/>
    <property type="molecule type" value="Genomic_DNA"/>
</dbReference>
<name>A0AAD8HKJ6_9APIA</name>
<gene>
    <name evidence="9" type="ORF">POM88_034040</name>
</gene>
<evidence type="ECO:0000259" key="8">
    <source>
        <dbReference type="PROSITE" id="PS51519"/>
    </source>
</evidence>
<organism evidence="9 10">
    <name type="scientific">Heracleum sosnowskyi</name>
    <dbReference type="NCBI Taxonomy" id="360622"/>
    <lineage>
        <taxon>Eukaryota</taxon>
        <taxon>Viridiplantae</taxon>
        <taxon>Streptophyta</taxon>
        <taxon>Embryophyta</taxon>
        <taxon>Tracheophyta</taxon>
        <taxon>Spermatophyta</taxon>
        <taxon>Magnoliopsida</taxon>
        <taxon>eudicotyledons</taxon>
        <taxon>Gunneridae</taxon>
        <taxon>Pentapetalae</taxon>
        <taxon>asterids</taxon>
        <taxon>campanulids</taxon>
        <taxon>Apiales</taxon>
        <taxon>Apiaceae</taxon>
        <taxon>Apioideae</taxon>
        <taxon>apioid superclade</taxon>
        <taxon>Tordylieae</taxon>
        <taxon>Tordyliinae</taxon>
        <taxon>Heracleum</taxon>
    </lineage>
</organism>
<comment type="caution">
    <text evidence="9">The sequence shown here is derived from an EMBL/GenBank/DDBJ whole genome shotgun (WGS) entry which is preliminary data.</text>
</comment>
<dbReference type="Pfam" id="PF02042">
    <property type="entry name" value="RWP-RK"/>
    <property type="match status" value="1"/>
</dbReference>
<dbReference type="InterPro" id="IPR003035">
    <property type="entry name" value="RWP-RK_dom"/>
</dbReference>
<evidence type="ECO:0000256" key="1">
    <source>
        <dbReference type="ARBA" id="ARBA00004049"/>
    </source>
</evidence>
<reference evidence="9" key="2">
    <citation type="submission" date="2023-05" db="EMBL/GenBank/DDBJ databases">
        <authorList>
            <person name="Schelkunov M.I."/>
        </authorList>
    </citation>
    <scope>NUCLEOTIDE SEQUENCE</scope>
    <source>
        <strain evidence="9">Hsosn_3</strain>
        <tissue evidence="9">Leaf</tissue>
    </source>
</reference>
<dbReference type="PROSITE" id="PS51519">
    <property type="entry name" value="RWP_RK"/>
    <property type="match status" value="1"/>
</dbReference>
<dbReference type="PANTHER" id="PTHR46373:SF5">
    <property type="entry name" value="RWP-RK DOMAIN PROTEIN"/>
    <property type="match status" value="1"/>
</dbReference>
<proteinExistence type="predicted"/>
<feature type="compositionally biased region" description="Polar residues" evidence="7">
    <location>
        <begin position="280"/>
        <end position="296"/>
    </location>
</feature>
<comment type="function">
    <text evidence="1">Putative transcription factor.</text>
</comment>
<evidence type="ECO:0000256" key="4">
    <source>
        <dbReference type="ARBA" id="ARBA00023125"/>
    </source>
</evidence>
<keyword evidence="10" id="KW-1185">Reference proteome</keyword>
<dbReference type="AlphaFoldDB" id="A0AAD8HKJ6"/>
<dbReference type="GO" id="GO:0003677">
    <property type="term" value="F:DNA binding"/>
    <property type="evidence" value="ECO:0007669"/>
    <property type="project" value="UniProtKB-KW"/>
</dbReference>
<keyword evidence="6" id="KW-0539">Nucleus</keyword>
<keyword evidence="5" id="KW-0804">Transcription</keyword>
<evidence type="ECO:0000256" key="6">
    <source>
        <dbReference type="ARBA" id="ARBA00023242"/>
    </source>
</evidence>
<evidence type="ECO:0000256" key="5">
    <source>
        <dbReference type="ARBA" id="ARBA00023163"/>
    </source>
</evidence>
<accession>A0AAD8HKJ6</accession>
<feature type="region of interest" description="Disordered" evidence="7">
    <location>
        <begin position="273"/>
        <end position="301"/>
    </location>
</feature>
<dbReference type="PANTHER" id="PTHR46373">
    <property type="entry name" value="PROTEIN RKD4"/>
    <property type="match status" value="1"/>
</dbReference>
<keyword evidence="4" id="KW-0238">DNA-binding</keyword>
<dbReference type="GO" id="GO:0003700">
    <property type="term" value="F:DNA-binding transcription factor activity"/>
    <property type="evidence" value="ECO:0007669"/>
    <property type="project" value="InterPro"/>
</dbReference>
<keyword evidence="2" id="KW-0805">Transcription regulation</keyword>
<evidence type="ECO:0000256" key="2">
    <source>
        <dbReference type="ARBA" id="ARBA00023015"/>
    </source>
</evidence>
<evidence type="ECO:0000256" key="7">
    <source>
        <dbReference type="SAM" id="MobiDB-lite"/>
    </source>
</evidence>
<reference evidence="9" key="1">
    <citation type="submission" date="2023-02" db="EMBL/GenBank/DDBJ databases">
        <title>Genome of toxic invasive species Heracleum sosnowskyi carries increased number of genes despite the absence of recent whole-genome duplications.</title>
        <authorList>
            <person name="Schelkunov M."/>
            <person name="Shtratnikova V."/>
            <person name="Makarenko M."/>
            <person name="Klepikova A."/>
            <person name="Omelchenko D."/>
            <person name="Novikova G."/>
            <person name="Obukhova E."/>
            <person name="Bogdanov V."/>
            <person name="Penin A."/>
            <person name="Logacheva M."/>
        </authorList>
    </citation>
    <scope>NUCLEOTIDE SEQUENCE</scope>
    <source>
        <strain evidence="9">Hsosn_3</strain>
        <tissue evidence="9">Leaf</tissue>
    </source>
</reference>
<feature type="domain" description="RWP-RK" evidence="8">
    <location>
        <begin position="291"/>
        <end position="378"/>
    </location>
</feature>
<evidence type="ECO:0000313" key="9">
    <source>
        <dbReference type="EMBL" id="KAK1367948.1"/>
    </source>
</evidence>
<sequence length="412" mass="47154">MADPNSNVPNYDDPIPTLDEMLMPDGSLGLDYEGLDDQPTAESAMLNEDMNQFGDYHRKGKNIMLDEDINQIGDYHRSGKNVMINEDMNQFEDYHRIGTNIMFNEEMNQFGQGTSQAGTFRVNDQSNAQMPGMFNPEISDCGNPIQIPEWPLPAMPYACSCCQVLREIIHTIVGETKKFEIHGRLGMISHGILEIRRVDMPAPYKEYHMFDFCKESIQRVKMFLEQYCEKQKEAGYTMVKDPLLTFYQAVSVGLNWDLNIDLSDILQGSPVHIGDKEQPNVAQPQAQSQSNEVGSSKRTHKEQMDKIASLTIYDFAEYFHLTQDEASKKVGVSSTICKKICRDAGLKRWPYRKVRKYRKKIAERSKSLNTDNAAERERAEADIEDFRRTLAKCYPPYEKDQVAEDDETDESG</sequence>